<evidence type="ECO:0000313" key="1">
    <source>
        <dbReference type="EMBL" id="KAG8596612.1"/>
    </source>
</evidence>
<keyword evidence="2" id="KW-1185">Reference proteome</keyword>
<organism evidence="1 2">
    <name type="scientific">Engystomops pustulosus</name>
    <name type="common">Tungara frog</name>
    <name type="synonym">Physalaemus pustulosus</name>
    <dbReference type="NCBI Taxonomy" id="76066"/>
    <lineage>
        <taxon>Eukaryota</taxon>
        <taxon>Metazoa</taxon>
        <taxon>Chordata</taxon>
        <taxon>Craniata</taxon>
        <taxon>Vertebrata</taxon>
        <taxon>Euteleostomi</taxon>
        <taxon>Amphibia</taxon>
        <taxon>Batrachia</taxon>
        <taxon>Anura</taxon>
        <taxon>Neobatrachia</taxon>
        <taxon>Hyloidea</taxon>
        <taxon>Leptodactylidae</taxon>
        <taxon>Leiuperinae</taxon>
        <taxon>Engystomops</taxon>
    </lineage>
</organism>
<sequence>MFIFVLCQVNGGPYIWPGKLPILALMFMVDQFKGLICQMMCNQSLHMLPIEEGKLLDYMFILYVLTHSHPHQFLAPKTASEKRNV</sequence>
<evidence type="ECO:0000313" key="2">
    <source>
        <dbReference type="Proteomes" id="UP000824782"/>
    </source>
</evidence>
<dbReference type="AlphaFoldDB" id="A0AAV7DK69"/>
<dbReference type="Proteomes" id="UP000824782">
    <property type="component" value="Unassembled WGS sequence"/>
</dbReference>
<dbReference type="EMBL" id="WNYA01000001">
    <property type="protein sequence ID" value="KAG8596612.1"/>
    <property type="molecule type" value="Genomic_DNA"/>
</dbReference>
<protein>
    <submittedName>
        <fullName evidence="1">Uncharacterized protein</fullName>
    </submittedName>
</protein>
<reference evidence="1" key="1">
    <citation type="thesis" date="2020" institute="ProQuest LLC" country="789 East Eisenhower Parkway, Ann Arbor, MI, USA">
        <title>Comparative Genomics and Chromosome Evolution.</title>
        <authorList>
            <person name="Mudd A.B."/>
        </authorList>
    </citation>
    <scope>NUCLEOTIDE SEQUENCE</scope>
    <source>
        <strain evidence="1">237g6f4</strain>
        <tissue evidence="1">Blood</tissue>
    </source>
</reference>
<name>A0AAV7DK69_ENGPU</name>
<comment type="caution">
    <text evidence="1">The sequence shown here is derived from an EMBL/GenBank/DDBJ whole genome shotgun (WGS) entry which is preliminary data.</text>
</comment>
<accession>A0AAV7DK69</accession>
<proteinExistence type="predicted"/>
<gene>
    <name evidence="1" type="ORF">GDO81_001988</name>
</gene>